<evidence type="ECO:0000313" key="3">
    <source>
        <dbReference type="WBParaSite" id="NBR_0001517901-mRNA-1"/>
    </source>
</evidence>
<reference evidence="1 2" key="2">
    <citation type="submission" date="2018-11" db="EMBL/GenBank/DDBJ databases">
        <authorList>
            <consortium name="Pathogen Informatics"/>
        </authorList>
    </citation>
    <scope>NUCLEOTIDE SEQUENCE [LARGE SCALE GENOMIC DNA]</scope>
</reference>
<dbReference type="EMBL" id="UYSL01021627">
    <property type="protein sequence ID" value="VDL78774.1"/>
    <property type="molecule type" value="Genomic_DNA"/>
</dbReference>
<keyword evidence="2" id="KW-1185">Reference proteome</keyword>
<gene>
    <name evidence="1" type="ORF">NBR_LOCUS15180</name>
</gene>
<protein>
    <submittedName>
        <fullName evidence="3">Secreted protein</fullName>
    </submittedName>
</protein>
<sequence>MMLSASLARADFDFCPKSVRRRVPVARERACATQFDAFFDFFLGCCDGCGSSSSFGVARLDCDTIATQPTVQTISMRAEPRNGSLVVMERRLICQNVDNVA</sequence>
<reference evidence="3" key="1">
    <citation type="submission" date="2017-02" db="UniProtKB">
        <authorList>
            <consortium name="WormBaseParasite"/>
        </authorList>
    </citation>
    <scope>IDENTIFICATION</scope>
</reference>
<proteinExistence type="predicted"/>
<dbReference type="AlphaFoldDB" id="A0A0N4YEP0"/>
<accession>A0A0N4YEP0</accession>
<dbReference type="Proteomes" id="UP000271162">
    <property type="component" value="Unassembled WGS sequence"/>
</dbReference>
<name>A0A0N4YEP0_NIPBR</name>
<evidence type="ECO:0000313" key="2">
    <source>
        <dbReference type="Proteomes" id="UP000271162"/>
    </source>
</evidence>
<dbReference type="WBParaSite" id="NBR_0001517901-mRNA-1">
    <property type="protein sequence ID" value="NBR_0001517901-mRNA-1"/>
    <property type="gene ID" value="NBR_0001517901"/>
</dbReference>
<organism evidence="3">
    <name type="scientific">Nippostrongylus brasiliensis</name>
    <name type="common">Rat hookworm</name>
    <dbReference type="NCBI Taxonomy" id="27835"/>
    <lineage>
        <taxon>Eukaryota</taxon>
        <taxon>Metazoa</taxon>
        <taxon>Ecdysozoa</taxon>
        <taxon>Nematoda</taxon>
        <taxon>Chromadorea</taxon>
        <taxon>Rhabditida</taxon>
        <taxon>Rhabditina</taxon>
        <taxon>Rhabditomorpha</taxon>
        <taxon>Strongyloidea</taxon>
        <taxon>Heligmosomidae</taxon>
        <taxon>Nippostrongylus</taxon>
    </lineage>
</organism>
<evidence type="ECO:0000313" key="1">
    <source>
        <dbReference type="EMBL" id="VDL78774.1"/>
    </source>
</evidence>